<evidence type="ECO:0000313" key="2">
    <source>
        <dbReference type="Proteomes" id="UP000821853"/>
    </source>
</evidence>
<reference evidence="1 2" key="1">
    <citation type="journal article" date="2020" name="Cell">
        <title>Large-Scale Comparative Analyses of Tick Genomes Elucidate Their Genetic Diversity and Vector Capacities.</title>
        <authorList>
            <consortium name="Tick Genome and Microbiome Consortium (TIGMIC)"/>
            <person name="Jia N."/>
            <person name="Wang J."/>
            <person name="Shi W."/>
            <person name="Du L."/>
            <person name="Sun Y."/>
            <person name="Zhan W."/>
            <person name="Jiang J.F."/>
            <person name="Wang Q."/>
            <person name="Zhang B."/>
            <person name="Ji P."/>
            <person name="Bell-Sakyi L."/>
            <person name="Cui X.M."/>
            <person name="Yuan T.T."/>
            <person name="Jiang B.G."/>
            <person name="Yang W.F."/>
            <person name="Lam T.T."/>
            <person name="Chang Q.C."/>
            <person name="Ding S.J."/>
            <person name="Wang X.J."/>
            <person name="Zhu J.G."/>
            <person name="Ruan X.D."/>
            <person name="Zhao L."/>
            <person name="Wei J.T."/>
            <person name="Ye R.Z."/>
            <person name="Que T.C."/>
            <person name="Du C.H."/>
            <person name="Zhou Y.H."/>
            <person name="Cheng J.X."/>
            <person name="Dai P.F."/>
            <person name="Guo W.B."/>
            <person name="Han X.H."/>
            <person name="Huang E.J."/>
            <person name="Li L.F."/>
            <person name="Wei W."/>
            <person name="Gao Y.C."/>
            <person name="Liu J.Z."/>
            <person name="Shao H.Z."/>
            <person name="Wang X."/>
            <person name="Wang C.C."/>
            <person name="Yang T.C."/>
            <person name="Huo Q.B."/>
            <person name="Li W."/>
            <person name="Chen H.Y."/>
            <person name="Chen S.E."/>
            <person name="Zhou L.G."/>
            <person name="Ni X.B."/>
            <person name="Tian J.H."/>
            <person name="Sheng Y."/>
            <person name="Liu T."/>
            <person name="Pan Y.S."/>
            <person name="Xia L.Y."/>
            <person name="Li J."/>
            <person name="Zhao F."/>
            <person name="Cao W.C."/>
        </authorList>
    </citation>
    <scope>NUCLEOTIDE SEQUENCE [LARGE SCALE GENOMIC DNA]</scope>
    <source>
        <strain evidence="1">HaeL-2018</strain>
    </source>
</reference>
<comment type="caution">
    <text evidence="1">The sequence shown here is derived from an EMBL/GenBank/DDBJ whole genome shotgun (WGS) entry which is preliminary data.</text>
</comment>
<dbReference type="AlphaFoldDB" id="A0A9J6GFI0"/>
<dbReference type="EMBL" id="JABSTR010000008">
    <property type="protein sequence ID" value="KAH9377190.1"/>
    <property type="molecule type" value="Genomic_DNA"/>
</dbReference>
<sequence>MAEPANFCTKAVELARRLLSHVAFNEKLEDIERILNSPPDRYLSSAESSLYCHFVTALLDNLSASSLKNAEEDLAFDAIVLRCPPDDLFLILASAFKRYSKSYKRDKVCALIDKFVQGDHLHRLLVRQCQNETNTDESMWSTLETILVSLPERIANSRDQDVPSGLTANRYFASLLESILRNLASCARQSKRWLRRACDVSEQTAGSCVRSGTI</sequence>
<proteinExistence type="predicted"/>
<dbReference type="Proteomes" id="UP000821853">
    <property type="component" value="Unassembled WGS sequence"/>
</dbReference>
<name>A0A9J6GFI0_HAELO</name>
<protein>
    <submittedName>
        <fullName evidence="1">Uncharacterized protein</fullName>
    </submittedName>
</protein>
<keyword evidence="2" id="KW-1185">Reference proteome</keyword>
<accession>A0A9J6GFI0</accession>
<gene>
    <name evidence="1" type="ORF">HPB48_017896</name>
</gene>
<evidence type="ECO:0000313" key="1">
    <source>
        <dbReference type="EMBL" id="KAH9377190.1"/>
    </source>
</evidence>
<organism evidence="1 2">
    <name type="scientific">Haemaphysalis longicornis</name>
    <name type="common">Bush tick</name>
    <dbReference type="NCBI Taxonomy" id="44386"/>
    <lineage>
        <taxon>Eukaryota</taxon>
        <taxon>Metazoa</taxon>
        <taxon>Ecdysozoa</taxon>
        <taxon>Arthropoda</taxon>
        <taxon>Chelicerata</taxon>
        <taxon>Arachnida</taxon>
        <taxon>Acari</taxon>
        <taxon>Parasitiformes</taxon>
        <taxon>Ixodida</taxon>
        <taxon>Ixodoidea</taxon>
        <taxon>Ixodidae</taxon>
        <taxon>Haemaphysalinae</taxon>
        <taxon>Haemaphysalis</taxon>
    </lineage>
</organism>
<dbReference type="VEuPathDB" id="VectorBase:HLOH_045090"/>